<organism evidence="2 3">
    <name type="scientific">Mycolicibacterium brisbanense</name>
    <dbReference type="NCBI Taxonomy" id="146020"/>
    <lineage>
        <taxon>Bacteria</taxon>
        <taxon>Bacillati</taxon>
        <taxon>Actinomycetota</taxon>
        <taxon>Actinomycetes</taxon>
        <taxon>Mycobacteriales</taxon>
        <taxon>Mycobacteriaceae</taxon>
        <taxon>Mycolicibacterium</taxon>
    </lineage>
</organism>
<reference evidence="3" key="2">
    <citation type="submission" date="2016-02" db="EMBL/GenBank/DDBJ databases">
        <title>Draft genome sequence of five rapidly growing Mycobacterium species.</title>
        <authorList>
            <person name="Katahira K."/>
            <person name="Gotou Y."/>
            <person name="Iida K."/>
            <person name="Ogura Y."/>
            <person name="Hayashi T."/>
        </authorList>
    </citation>
    <scope>NUCLEOTIDE SEQUENCE [LARGE SCALE GENOMIC DNA]</scope>
    <source>
        <strain evidence="3">JCM15654</strain>
    </source>
</reference>
<dbReference type="STRING" id="146020.RMCB_6746"/>
<dbReference type="Proteomes" id="UP000069620">
    <property type="component" value="Unassembled WGS sequence"/>
</dbReference>
<sequence>MTRYLEPVTDWPPTTEMGPPMRGHSELPHFCGQATCGTNIPGAVNPLCGDRGPYKHFGDDLHVSCARVKDHDGSHSAFVFSINEPEEW</sequence>
<comment type="caution">
    <text evidence="2">The sequence shown here is derived from an EMBL/GenBank/DDBJ whole genome shotgun (WGS) entry which is preliminary data.</text>
</comment>
<keyword evidence="2" id="KW-0436">Ligase</keyword>
<evidence type="ECO:0000313" key="2">
    <source>
        <dbReference type="EMBL" id="GAS92650.1"/>
    </source>
</evidence>
<feature type="region of interest" description="Disordered" evidence="1">
    <location>
        <begin position="1"/>
        <end position="24"/>
    </location>
</feature>
<dbReference type="GO" id="GO:0016874">
    <property type="term" value="F:ligase activity"/>
    <property type="evidence" value="ECO:0007669"/>
    <property type="project" value="UniProtKB-KW"/>
</dbReference>
<dbReference type="AlphaFoldDB" id="A0A100W6S9"/>
<name>A0A100W6S9_9MYCO</name>
<protein>
    <submittedName>
        <fullName evidence="2">Succinyl-CoA ligase [ADP-forming] subunit alpha</fullName>
    </submittedName>
</protein>
<keyword evidence="3" id="KW-1185">Reference proteome</keyword>
<proteinExistence type="predicted"/>
<accession>A0A100W6S9</accession>
<dbReference type="EMBL" id="BCSX01000056">
    <property type="protein sequence ID" value="GAS92650.1"/>
    <property type="molecule type" value="Genomic_DNA"/>
</dbReference>
<gene>
    <name evidence="2" type="ORF">RMCB_6746</name>
</gene>
<evidence type="ECO:0000313" key="3">
    <source>
        <dbReference type="Proteomes" id="UP000069620"/>
    </source>
</evidence>
<dbReference type="RefSeq" id="WP_131805604.1">
    <property type="nucleotide sequence ID" value="NZ_BCSX01000056.1"/>
</dbReference>
<reference evidence="3" key="1">
    <citation type="journal article" date="2016" name="Genome Announc.">
        <title>Draft Genome Sequences of Five Rapidly Growing Mycobacterium Species, M. thermoresistibile, M. fortuitum subsp. acetamidolyticum, M. canariasense, M. brisbanense, and M. novocastrense.</title>
        <authorList>
            <person name="Katahira K."/>
            <person name="Ogura Y."/>
            <person name="Gotoh Y."/>
            <person name="Hayashi T."/>
        </authorList>
    </citation>
    <scope>NUCLEOTIDE SEQUENCE [LARGE SCALE GENOMIC DNA]</scope>
    <source>
        <strain evidence="3">JCM15654</strain>
    </source>
</reference>
<evidence type="ECO:0000256" key="1">
    <source>
        <dbReference type="SAM" id="MobiDB-lite"/>
    </source>
</evidence>